<dbReference type="Pfam" id="PF00202">
    <property type="entry name" value="Aminotran_3"/>
    <property type="match status" value="1"/>
</dbReference>
<proteinExistence type="inferred from homology"/>
<dbReference type="Gene3D" id="3.40.640.10">
    <property type="entry name" value="Type I PLP-dependent aspartate aminotransferase-like (Major domain)"/>
    <property type="match status" value="1"/>
</dbReference>
<evidence type="ECO:0000256" key="1">
    <source>
        <dbReference type="ARBA" id="ARBA00001933"/>
    </source>
</evidence>
<evidence type="ECO:0000256" key="2">
    <source>
        <dbReference type="ARBA" id="ARBA00008954"/>
    </source>
</evidence>
<keyword evidence="6" id="KW-1185">Reference proteome</keyword>
<sequence>MATSTLTTCRATGRSLLGHSHPAIAEAVSRQILRGTHLGASTGEELRWARAIKALMPSIEKVRFNSSGTEATLMAMRLARAYTGKNKVVKLQDHFHGWHDYAMAGSDRSAPGIPDASMATMVIVPPGDLGAVEDALNRDDDIAALILEPTGAHMGQMTFDTPSYLKGLRELTARHEVVLIFDEVVTGFRASPGGVQVRYGISPDLTTMAKIVAGGLPGGAVGGKADIIDMIAHRGRVYHPGTFNGNPLSAAAGAVALELLASEPINERADAMAARLKAGFNEVLGRLEIPGHVHGIASMLHVVLADCDCDREICTMPHRQISAAAASPATTAMKRGLQNRGVDIMGRETILVSGVHNESEIDQTVEAFSDTMAAVRAEGLI</sequence>
<comment type="similarity">
    <text evidence="2 4">Belongs to the class-III pyridoxal-phosphate-dependent aminotransferase family.</text>
</comment>
<dbReference type="EMBL" id="CASHTH010003916">
    <property type="protein sequence ID" value="CAI8051271.1"/>
    <property type="molecule type" value="Genomic_DNA"/>
</dbReference>
<dbReference type="InterPro" id="IPR005814">
    <property type="entry name" value="Aminotrans_3"/>
</dbReference>
<evidence type="ECO:0000313" key="6">
    <source>
        <dbReference type="Proteomes" id="UP001174909"/>
    </source>
</evidence>
<name>A0AA35TPA6_GEOBA</name>
<gene>
    <name evidence="5" type="ORF">GBAR_LOCUS28076</name>
</gene>
<dbReference type="PANTHER" id="PTHR43713">
    <property type="entry name" value="GLUTAMATE-1-SEMIALDEHYDE 2,1-AMINOMUTASE"/>
    <property type="match status" value="1"/>
</dbReference>
<comment type="cofactor">
    <cofactor evidence="1">
        <name>pyridoxal 5'-phosphate</name>
        <dbReference type="ChEBI" id="CHEBI:597326"/>
    </cofactor>
</comment>
<dbReference type="PROSITE" id="PS00600">
    <property type="entry name" value="AA_TRANSFER_CLASS_3"/>
    <property type="match status" value="1"/>
</dbReference>
<accession>A0AA35TPA6</accession>
<dbReference type="GO" id="GO:0030170">
    <property type="term" value="F:pyridoxal phosphate binding"/>
    <property type="evidence" value="ECO:0007669"/>
    <property type="project" value="InterPro"/>
</dbReference>
<evidence type="ECO:0000313" key="5">
    <source>
        <dbReference type="EMBL" id="CAI8051271.1"/>
    </source>
</evidence>
<dbReference type="InterPro" id="IPR049704">
    <property type="entry name" value="Aminotrans_3_PPA_site"/>
</dbReference>
<evidence type="ECO:0000256" key="3">
    <source>
        <dbReference type="ARBA" id="ARBA00022898"/>
    </source>
</evidence>
<dbReference type="AlphaFoldDB" id="A0AA35TPA6"/>
<dbReference type="Proteomes" id="UP001174909">
    <property type="component" value="Unassembled WGS sequence"/>
</dbReference>
<dbReference type="InterPro" id="IPR015424">
    <property type="entry name" value="PyrdxlP-dep_Trfase"/>
</dbReference>
<dbReference type="InterPro" id="IPR015421">
    <property type="entry name" value="PyrdxlP-dep_Trfase_major"/>
</dbReference>
<dbReference type="Gene3D" id="3.90.1150.10">
    <property type="entry name" value="Aspartate Aminotransferase, domain 1"/>
    <property type="match status" value="1"/>
</dbReference>
<reference evidence="5" key="1">
    <citation type="submission" date="2023-03" db="EMBL/GenBank/DDBJ databases">
        <authorList>
            <person name="Steffen K."/>
            <person name="Cardenas P."/>
        </authorList>
    </citation>
    <scope>NUCLEOTIDE SEQUENCE</scope>
</reference>
<evidence type="ECO:0000256" key="4">
    <source>
        <dbReference type="RuleBase" id="RU003560"/>
    </source>
</evidence>
<keyword evidence="3 4" id="KW-0663">Pyridoxal phosphate</keyword>
<dbReference type="PANTHER" id="PTHR43713:SF3">
    <property type="entry name" value="GLUTAMATE-1-SEMIALDEHYDE 2,1-AMINOMUTASE 1, CHLOROPLASTIC-RELATED"/>
    <property type="match status" value="1"/>
</dbReference>
<organism evidence="5 6">
    <name type="scientific">Geodia barretti</name>
    <name type="common">Barrett's horny sponge</name>
    <dbReference type="NCBI Taxonomy" id="519541"/>
    <lineage>
        <taxon>Eukaryota</taxon>
        <taxon>Metazoa</taxon>
        <taxon>Porifera</taxon>
        <taxon>Demospongiae</taxon>
        <taxon>Heteroscleromorpha</taxon>
        <taxon>Tetractinellida</taxon>
        <taxon>Astrophorina</taxon>
        <taxon>Geodiidae</taxon>
        <taxon>Geodia</taxon>
    </lineage>
</organism>
<dbReference type="GO" id="GO:0008483">
    <property type="term" value="F:transaminase activity"/>
    <property type="evidence" value="ECO:0007669"/>
    <property type="project" value="InterPro"/>
</dbReference>
<protein>
    <submittedName>
        <fullName evidence="5">Glutamate-1-semialdehyde 2,1-aminomutase</fullName>
    </submittedName>
</protein>
<comment type="caution">
    <text evidence="5">The sequence shown here is derived from an EMBL/GenBank/DDBJ whole genome shotgun (WGS) entry which is preliminary data.</text>
</comment>
<dbReference type="InterPro" id="IPR015422">
    <property type="entry name" value="PyrdxlP-dep_Trfase_small"/>
</dbReference>
<dbReference type="SUPFAM" id="SSF53383">
    <property type="entry name" value="PLP-dependent transferases"/>
    <property type="match status" value="1"/>
</dbReference>